<dbReference type="PANTHER" id="PTHR16234:SF5">
    <property type="entry name" value="AFG2-INTERACTING RIBOSOME MATURATION FACTOR"/>
    <property type="match status" value="1"/>
</dbReference>
<dbReference type="GO" id="GO:0005737">
    <property type="term" value="C:cytoplasm"/>
    <property type="evidence" value="ECO:0007669"/>
    <property type="project" value="TreeGrafter"/>
</dbReference>
<protein>
    <submittedName>
        <fullName evidence="1">Uncharacterized protein</fullName>
    </submittedName>
</protein>
<accession>A0AAD8ELW0</accession>
<sequence length="191" mass="22247">MEQLSKNVKAYFTYLEKHKHKWHENLEKAAVPLKVINNHADQLRTVRLVGKNEIDIKLPDVKSKLTSKIKSSLEAEMGLLYDILKELDASNKELKNRLVSVEQSFEMVDYDDLLQSDNQPSNMGEWAFDAWSLYHAFYIQIYGAMKCLQYEDENSVSNLLKAFHEDPDMKNQIQYILAYTKILIEDTSHTS</sequence>
<dbReference type="GO" id="GO:0005634">
    <property type="term" value="C:nucleus"/>
    <property type="evidence" value="ECO:0007669"/>
    <property type="project" value="TreeGrafter"/>
</dbReference>
<dbReference type="Pfam" id="PF15011">
    <property type="entry name" value="CA109-like"/>
    <property type="match status" value="1"/>
</dbReference>
<dbReference type="EMBL" id="JASPKZ010002697">
    <property type="protein sequence ID" value="KAJ9595048.1"/>
    <property type="molecule type" value="Genomic_DNA"/>
</dbReference>
<evidence type="ECO:0000313" key="1">
    <source>
        <dbReference type="EMBL" id="KAJ9595048.1"/>
    </source>
</evidence>
<proteinExistence type="predicted"/>
<gene>
    <name evidence="1" type="ORF">L9F63_013645</name>
</gene>
<name>A0AAD8ELW0_DIPPU</name>
<evidence type="ECO:0000313" key="2">
    <source>
        <dbReference type="Proteomes" id="UP001233999"/>
    </source>
</evidence>
<dbReference type="AlphaFoldDB" id="A0AAD8ELW0"/>
<organism evidence="1 2">
    <name type="scientific">Diploptera punctata</name>
    <name type="common">Pacific beetle cockroach</name>
    <dbReference type="NCBI Taxonomy" id="6984"/>
    <lineage>
        <taxon>Eukaryota</taxon>
        <taxon>Metazoa</taxon>
        <taxon>Ecdysozoa</taxon>
        <taxon>Arthropoda</taxon>
        <taxon>Hexapoda</taxon>
        <taxon>Insecta</taxon>
        <taxon>Pterygota</taxon>
        <taxon>Neoptera</taxon>
        <taxon>Polyneoptera</taxon>
        <taxon>Dictyoptera</taxon>
        <taxon>Blattodea</taxon>
        <taxon>Blaberoidea</taxon>
        <taxon>Blaberidae</taxon>
        <taxon>Diplopterinae</taxon>
        <taxon>Diploptera</taxon>
    </lineage>
</organism>
<dbReference type="Proteomes" id="UP001233999">
    <property type="component" value="Unassembled WGS sequence"/>
</dbReference>
<reference evidence="1" key="2">
    <citation type="submission" date="2023-05" db="EMBL/GenBank/DDBJ databases">
        <authorList>
            <person name="Fouks B."/>
        </authorList>
    </citation>
    <scope>NUCLEOTIDE SEQUENCE</scope>
    <source>
        <strain evidence="1">Stay&amp;Tobe</strain>
        <tissue evidence="1">Testes</tissue>
    </source>
</reference>
<dbReference type="PANTHER" id="PTHR16234">
    <property type="entry name" value="SIMILAR TO HYPOTHETICAL PROTEIN FLJ20508"/>
    <property type="match status" value="1"/>
</dbReference>
<comment type="caution">
    <text evidence="1">The sequence shown here is derived from an EMBL/GenBank/DDBJ whole genome shotgun (WGS) entry which is preliminary data.</text>
</comment>
<keyword evidence="2" id="KW-1185">Reference proteome</keyword>
<dbReference type="InterPro" id="IPR029159">
    <property type="entry name" value="CA109-like"/>
</dbReference>
<reference evidence="1" key="1">
    <citation type="journal article" date="2023" name="IScience">
        <title>Live-bearing cockroach genome reveals convergent evolutionary mechanisms linked to viviparity in insects and beyond.</title>
        <authorList>
            <person name="Fouks B."/>
            <person name="Harrison M.C."/>
            <person name="Mikhailova A.A."/>
            <person name="Marchal E."/>
            <person name="English S."/>
            <person name="Carruthers M."/>
            <person name="Jennings E.C."/>
            <person name="Chiamaka E.L."/>
            <person name="Frigard R.A."/>
            <person name="Pippel M."/>
            <person name="Attardo G.M."/>
            <person name="Benoit J.B."/>
            <person name="Bornberg-Bauer E."/>
            <person name="Tobe S.S."/>
        </authorList>
    </citation>
    <scope>NUCLEOTIDE SEQUENCE</scope>
    <source>
        <strain evidence="1">Stay&amp;Tobe</strain>
    </source>
</reference>